<dbReference type="InterPro" id="IPR010982">
    <property type="entry name" value="Lambda_DNA-bd_dom_sf"/>
</dbReference>
<dbReference type="CDD" id="cd00093">
    <property type="entry name" value="HTH_XRE"/>
    <property type="match status" value="1"/>
</dbReference>
<sequence>MLATSGACRLTSGSVCANSPCHKGGPVVSRRSTGDVNAAVITSAAAFGELLRLCRERAGLSQGDLASRLHCDRSLVCRIEAGTRVPQRTFAKTIDQHLGTGEILRELWQRIDWYPAGGIEHPDWFRQRAAMDAEATVLREYQTLVIPGLLQTEEYARAIFEMGSGNDIDERVRARLSRQQRFLNGSAQAPLLVAVLDESCLRTMVGDASVMRDQCAHLLDVGRLPSVCIQVAPADMPGLVRPKRPMSLIRLPDGHEWVYSESLERGHLNDDPAVISKHAQIYDVLRADTLNTRQSAEMIADVMKGYERHEPAGPERGDVGQEQLQRQRRRQLRRGGPRIHGHRPRPRQ</sequence>
<dbReference type="Proteomes" id="UP000249340">
    <property type="component" value="Chromosome"/>
</dbReference>
<evidence type="ECO:0000259" key="2">
    <source>
        <dbReference type="PROSITE" id="PS50943"/>
    </source>
</evidence>
<dbReference type="Gene3D" id="1.10.260.40">
    <property type="entry name" value="lambda repressor-like DNA-binding domains"/>
    <property type="match status" value="1"/>
</dbReference>
<dbReference type="Pfam" id="PF13560">
    <property type="entry name" value="HTH_31"/>
    <property type="match status" value="1"/>
</dbReference>
<dbReference type="InterPro" id="IPR001387">
    <property type="entry name" value="Cro/C1-type_HTH"/>
</dbReference>
<dbReference type="GO" id="GO:0003677">
    <property type="term" value="F:DNA binding"/>
    <property type="evidence" value="ECO:0007669"/>
    <property type="project" value="InterPro"/>
</dbReference>
<dbReference type="InterPro" id="IPR043917">
    <property type="entry name" value="DUF5753"/>
</dbReference>
<dbReference type="PROSITE" id="PS50943">
    <property type="entry name" value="HTH_CROC1"/>
    <property type="match status" value="1"/>
</dbReference>
<dbReference type="AlphaFoldDB" id="A0A345SWR5"/>
<accession>A0A345SWR5</accession>
<feature type="compositionally biased region" description="Basic and acidic residues" evidence="1">
    <location>
        <begin position="308"/>
        <end position="319"/>
    </location>
</feature>
<keyword evidence="4" id="KW-1185">Reference proteome</keyword>
<feature type="domain" description="HTH cro/C1-type" evidence="2">
    <location>
        <begin position="51"/>
        <end position="104"/>
    </location>
</feature>
<evidence type="ECO:0000256" key="1">
    <source>
        <dbReference type="SAM" id="MobiDB-lite"/>
    </source>
</evidence>
<reference evidence="4" key="1">
    <citation type="submission" date="2018-07" db="EMBL/GenBank/DDBJ databases">
        <title>Streptacidiphilus bronchialis DSM 106435 chromosome.</title>
        <authorList>
            <person name="Batra D."/>
            <person name="Gulvik C.A."/>
        </authorList>
    </citation>
    <scope>NUCLEOTIDE SEQUENCE [LARGE SCALE GENOMIC DNA]</scope>
    <source>
        <strain evidence="4">DSM 106435</strain>
    </source>
</reference>
<dbReference type="SUPFAM" id="SSF47413">
    <property type="entry name" value="lambda repressor-like DNA-binding domains"/>
    <property type="match status" value="1"/>
</dbReference>
<proteinExistence type="predicted"/>
<organism evidence="3 4">
    <name type="scientific">Peterkaempfera bronchialis</name>
    <dbReference type="NCBI Taxonomy" id="2126346"/>
    <lineage>
        <taxon>Bacteria</taxon>
        <taxon>Bacillati</taxon>
        <taxon>Actinomycetota</taxon>
        <taxon>Actinomycetes</taxon>
        <taxon>Kitasatosporales</taxon>
        <taxon>Streptomycetaceae</taxon>
        <taxon>Peterkaempfera</taxon>
    </lineage>
</organism>
<dbReference type="Pfam" id="PF19054">
    <property type="entry name" value="DUF5753"/>
    <property type="match status" value="1"/>
</dbReference>
<dbReference type="KEGG" id="stri:C7M71_012690"/>
<dbReference type="EMBL" id="CP031264">
    <property type="protein sequence ID" value="AXI78170.1"/>
    <property type="molecule type" value="Genomic_DNA"/>
</dbReference>
<name>A0A345SWR5_9ACTN</name>
<gene>
    <name evidence="3" type="ORF">C7M71_012690</name>
</gene>
<feature type="region of interest" description="Disordered" evidence="1">
    <location>
        <begin position="308"/>
        <end position="348"/>
    </location>
</feature>
<evidence type="ECO:0000313" key="3">
    <source>
        <dbReference type="EMBL" id="AXI78170.1"/>
    </source>
</evidence>
<evidence type="ECO:0000313" key="4">
    <source>
        <dbReference type="Proteomes" id="UP000249340"/>
    </source>
</evidence>
<dbReference type="SMART" id="SM00530">
    <property type="entry name" value="HTH_XRE"/>
    <property type="match status" value="1"/>
</dbReference>
<dbReference type="OrthoDB" id="3863809at2"/>
<feature type="compositionally biased region" description="Basic residues" evidence="1">
    <location>
        <begin position="326"/>
        <end position="348"/>
    </location>
</feature>
<protein>
    <submittedName>
        <fullName evidence="3">XRE family transcriptional regulator</fullName>
    </submittedName>
</protein>